<evidence type="ECO:0000256" key="7">
    <source>
        <dbReference type="ARBA" id="ARBA00023136"/>
    </source>
</evidence>
<accession>G3UDZ9</accession>
<evidence type="ECO:0000256" key="4">
    <source>
        <dbReference type="ARBA" id="ARBA00022725"/>
    </source>
</evidence>
<dbReference type="PANTHER" id="PTHR26452">
    <property type="entry name" value="OLFACTORY RECEPTOR"/>
    <property type="match status" value="1"/>
</dbReference>
<dbReference type="GO" id="GO:0004984">
    <property type="term" value="F:olfactory receptor activity"/>
    <property type="evidence" value="ECO:0007669"/>
    <property type="project" value="InterPro"/>
</dbReference>
<dbReference type="Ensembl" id="ENSLAFT00000004181.2">
    <property type="protein sequence ID" value="ENSLAFP00000026057.1"/>
    <property type="gene ID" value="ENSLAFG00000004182.2"/>
</dbReference>
<feature type="transmembrane region" description="Helical" evidence="10">
    <location>
        <begin position="271"/>
        <end position="290"/>
    </location>
</feature>
<feature type="transmembrane region" description="Helical" evidence="10">
    <location>
        <begin position="139"/>
        <end position="162"/>
    </location>
</feature>
<evidence type="ECO:0000256" key="3">
    <source>
        <dbReference type="ARBA" id="ARBA00022692"/>
    </source>
</evidence>
<feature type="domain" description="G-protein coupled receptors family 1 profile" evidence="11">
    <location>
        <begin position="40"/>
        <end position="288"/>
    </location>
</feature>
<evidence type="ECO:0000256" key="6">
    <source>
        <dbReference type="ARBA" id="ARBA00023040"/>
    </source>
</evidence>
<dbReference type="PRINTS" id="PR00237">
    <property type="entry name" value="GPCRRHODOPSN"/>
</dbReference>
<evidence type="ECO:0000256" key="9">
    <source>
        <dbReference type="ARBA" id="ARBA00023224"/>
    </source>
</evidence>
<protein>
    <recommendedName>
        <fullName evidence="11">G-protein coupled receptors family 1 profile domain-containing protein</fullName>
    </recommendedName>
</protein>
<dbReference type="GeneTree" id="ENSGT00940000163085"/>
<dbReference type="InterPro" id="IPR000276">
    <property type="entry name" value="GPCR_Rhodpsn"/>
</dbReference>
<dbReference type="FunFam" id="1.20.1070.10:FF:000015">
    <property type="entry name" value="Olfactory receptor"/>
    <property type="match status" value="1"/>
</dbReference>
<dbReference type="GO" id="GO:0005886">
    <property type="term" value="C:plasma membrane"/>
    <property type="evidence" value="ECO:0007669"/>
    <property type="project" value="UniProtKB-SubCell"/>
</dbReference>
<dbReference type="InterPro" id="IPR017452">
    <property type="entry name" value="GPCR_Rhodpsn_7TM"/>
</dbReference>
<keyword evidence="4" id="KW-0716">Sensory transduction</keyword>
<dbReference type="eggNOG" id="ENOG502SKP5">
    <property type="taxonomic scope" value="Eukaryota"/>
</dbReference>
<dbReference type="GO" id="GO:0004930">
    <property type="term" value="F:G protein-coupled receptor activity"/>
    <property type="evidence" value="ECO:0007669"/>
    <property type="project" value="UniProtKB-KW"/>
</dbReference>
<feature type="transmembrane region" description="Helical" evidence="10">
    <location>
        <begin position="56"/>
        <end position="77"/>
    </location>
</feature>
<dbReference type="AlphaFoldDB" id="G3UDZ9"/>
<keyword evidence="6" id="KW-0297">G-protein coupled receptor</keyword>
<dbReference type="OMA" id="PTYWNDI"/>
<evidence type="ECO:0000256" key="2">
    <source>
        <dbReference type="ARBA" id="ARBA00022475"/>
    </source>
</evidence>
<evidence type="ECO:0000259" key="11">
    <source>
        <dbReference type="PROSITE" id="PS50262"/>
    </source>
</evidence>
<feature type="transmembrane region" description="Helical" evidence="10">
    <location>
        <begin position="97"/>
        <end position="118"/>
    </location>
</feature>
<keyword evidence="9" id="KW-0807">Transducer</keyword>
<feature type="transmembrane region" description="Helical" evidence="10">
    <location>
        <begin position="24"/>
        <end position="49"/>
    </location>
</feature>
<evidence type="ECO:0000256" key="5">
    <source>
        <dbReference type="ARBA" id="ARBA00022989"/>
    </source>
</evidence>
<gene>
    <name evidence="12" type="primary">LOC100673520</name>
</gene>
<dbReference type="STRING" id="9785.ENSLAFP00000026057"/>
<organism evidence="12 13">
    <name type="scientific">Loxodonta africana</name>
    <name type="common">African elephant</name>
    <dbReference type="NCBI Taxonomy" id="9785"/>
    <lineage>
        <taxon>Eukaryota</taxon>
        <taxon>Metazoa</taxon>
        <taxon>Chordata</taxon>
        <taxon>Craniata</taxon>
        <taxon>Vertebrata</taxon>
        <taxon>Euteleostomi</taxon>
        <taxon>Mammalia</taxon>
        <taxon>Eutheria</taxon>
        <taxon>Afrotheria</taxon>
        <taxon>Proboscidea</taxon>
        <taxon>Elephantidae</taxon>
        <taxon>Loxodonta</taxon>
    </lineage>
</organism>
<keyword evidence="4" id="KW-0552">Olfaction</keyword>
<dbReference type="InterPro" id="IPR050516">
    <property type="entry name" value="Olfactory_GPCR"/>
</dbReference>
<dbReference type="HOGENOM" id="CLU_012526_1_3_1"/>
<dbReference type="PROSITE" id="PS50262">
    <property type="entry name" value="G_PROTEIN_RECEP_F1_2"/>
    <property type="match status" value="1"/>
</dbReference>
<keyword evidence="13" id="KW-1185">Reference proteome</keyword>
<feature type="transmembrane region" description="Helical" evidence="10">
    <location>
        <begin position="236"/>
        <end position="259"/>
    </location>
</feature>
<evidence type="ECO:0000256" key="10">
    <source>
        <dbReference type="SAM" id="Phobius"/>
    </source>
</evidence>
<keyword evidence="7 10" id="KW-0472">Membrane</keyword>
<keyword evidence="8" id="KW-0675">Receptor</keyword>
<dbReference type="Gene3D" id="1.20.1070.10">
    <property type="entry name" value="Rhodopsin 7-helix transmembrane proteins"/>
    <property type="match status" value="1"/>
</dbReference>
<dbReference type="InParanoid" id="G3UDZ9"/>
<keyword evidence="5 10" id="KW-1133">Transmembrane helix</keyword>
<name>G3UDZ9_LOXAF</name>
<dbReference type="Pfam" id="PF13853">
    <property type="entry name" value="7tm_4"/>
    <property type="match status" value="1"/>
</dbReference>
<evidence type="ECO:0000313" key="12">
    <source>
        <dbReference type="Ensembl" id="ENSLAFP00000026057.1"/>
    </source>
</evidence>
<evidence type="ECO:0000313" key="13">
    <source>
        <dbReference type="Proteomes" id="UP000007646"/>
    </source>
</evidence>
<keyword evidence="3 10" id="KW-0812">Transmembrane</keyword>
<dbReference type="SUPFAM" id="SSF81321">
    <property type="entry name" value="Family A G protein-coupled receptor-like"/>
    <property type="match status" value="1"/>
</dbReference>
<sequence length="305" mass="33538">MAVGNQTVTMFVLQSFTQDPWLEVALFCLFFTLFTVALGGNSLIIAAICCSSSLHIPMYFFLVNLAVLDMVCTSSILPKVLQSLIADSTISFRGCLSQMFFFTWSLSSELLLFTAMAYDRYLAICRPLHYGALMSGRACVVLAAFVWVTGVFNASLLTGLVLRLKFCGPNVIAHFFCEIPPVLLLSCSPTFLNDVMTITADMFLSGLNFTLTMVSYSCIIASILSIRSAKGKRRAFSTCSSHLIVVTLYYSTVLYTYVLPALGSTGLLDKAVAVLYTTVTPTLNPLIYTLRNKEFKAALKKLFPC</sequence>
<reference evidence="12" key="2">
    <citation type="submission" date="2025-08" db="UniProtKB">
        <authorList>
            <consortium name="Ensembl"/>
        </authorList>
    </citation>
    <scope>IDENTIFICATION</scope>
    <source>
        <strain evidence="12">Isolate ISIS603380</strain>
    </source>
</reference>
<reference evidence="12" key="3">
    <citation type="submission" date="2025-09" db="UniProtKB">
        <authorList>
            <consortium name="Ensembl"/>
        </authorList>
    </citation>
    <scope>IDENTIFICATION</scope>
    <source>
        <strain evidence="12">Isolate ISIS603380</strain>
    </source>
</reference>
<evidence type="ECO:0000256" key="1">
    <source>
        <dbReference type="ARBA" id="ARBA00004651"/>
    </source>
</evidence>
<keyword evidence="2" id="KW-1003">Cell membrane</keyword>
<comment type="subcellular location">
    <subcellularLocation>
        <location evidence="1">Cell membrane</location>
        <topology evidence="1">Multi-pass membrane protein</topology>
    </subcellularLocation>
</comment>
<feature type="transmembrane region" description="Helical" evidence="10">
    <location>
        <begin position="202"/>
        <end position="224"/>
    </location>
</feature>
<reference evidence="12 13" key="1">
    <citation type="submission" date="2009-06" db="EMBL/GenBank/DDBJ databases">
        <title>The Genome Sequence of Loxodonta africana (African elephant).</title>
        <authorList>
            <person name="Di Palma F."/>
            <person name="Heiman D."/>
            <person name="Young S."/>
            <person name="Johnson J."/>
            <person name="Lander E.S."/>
            <person name="Lindblad-Toh K."/>
        </authorList>
    </citation>
    <scope>NUCLEOTIDE SEQUENCE [LARGE SCALE GENOMIC DNA]</scope>
    <source>
        <strain evidence="12 13">Isolate ISIS603380</strain>
    </source>
</reference>
<evidence type="ECO:0000256" key="8">
    <source>
        <dbReference type="ARBA" id="ARBA00023170"/>
    </source>
</evidence>
<dbReference type="InterPro" id="IPR000725">
    <property type="entry name" value="Olfact_rcpt"/>
</dbReference>
<proteinExistence type="predicted"/>
<dbReference type="Proteomes" id="UP000007646">
    <property type="component" value="Unassembled WGS sequence"/>
</dbReference>
<dbReference type="PRINTS" id="PR00245">
    <property type="entry name" value="OLFACTORYR"/>
</dbReference>